<dbReference type="EMBL" id="CP064942">
    <property type="protein sequence ID" value="QPH55552.1"/>
    <property type="molecule type" value="Genomic_DNA"/>
</dbReference>
<gene>
    <name evidence="2" type="ORF">I0K15_07410</name>
</gene>
<reference evidence="2 3" key="1">
    <citation type="submission" date="2020-11" db="EMBL/GenBank/DDBJ databases">
        <title>Description of Pontivivens ytuae sp. nov. isolated from deep sea sediment of Mariana Trench.</title>
        <authorList>
            <person name="Wang Z."/>
            <person name="Sun Q.-L."/>
            <person name="Xu X.-D."/>
            <person name="Tang Y.-Z."/>
            <person name="Zhang J."/>
        </authorList>
    </citation>
    <scope>NUCLEOTIDE SEQUENCE [LARGE SCALE GENOMIC DNA]</scope>
    <source>
        <strain evidence="2 3">MT2928</strain>
    </source>
</reference>
<dbReference type="Proteomes" id="UP000594800">
    <property type="component" value="Chromosome"/>
</dbReference>
<keyword evidence="1" id="KW-0472">Membrane</keyword>
<accession>A0A7S9QEL8</accession>
<evidence type="ECO:0000256" key="1">
    <source>
        <dbReference type="SAM" id="Phobius"/>
    </source>
</evidence>
<dbReference type="KEGG" id="poz:I0K15_07410"/>
<name>A0A7S9QEL8_9RHOB</name>
<keyword evidence="3" id="KW-1185">Reference proteome</keyword>
<keyword evidence="1" id="KW-1133">Transmembrane helix</keyword>
<feature type="transmembrane region" description="Helical" evidence="1">
    <location>
        <begin position="28"/>
        <end position="47"/>
    </location>
</feature>
<protein>
    <submittedName>
        <fullName evidence="2">Uncharacterized protein</fullName>
    </submittedName>
</protein>
<feature type="transmembrane region" description="Helical" evidence="1">
    <location>
        <begin position="53"/>
        <end position="76"/>
    </location>
</feature>
<proteinExistence type="predicted"/>
<evidence type="ECO:0000313" key="3">
    <source>
        <dbReference type="Proteomes" id="UP000594800"/>
    </source>
</evidence>
<keyword evidence="1" id="KW-0812">Transmembrane</keyword>
<dbReference type="AlphaFoldDB" id="A0A7S9QEL8"/>
<evidence type="ECO:0000313" key="2">
    <source>
        <dbReference type="EMBL" id="QPH55552.1"/>
    </source>
</evidence>
<organism evidence="2 3">
    <name type="scientific">Pontivivens ytuae</name>
    <dbReference type="NCBI Taxonomy" id="2789856"/>
    <lineage>
        <taxon>Bacteria</taxon>
        <taxon>Pseudomonadati</taxon>
        <taxon>Pseudomonadota</taxon>
        <taxon>Alphaproteobacteria</taxon>
        <taxon>Rhodobacterales</taxon>
        <taxon>Paracoccaceae</taxon>
        <taxon>Pontivivens</taxon>
    </lineage>
</organism>
<sequence length="102" mass="11430">MAAVDRPYRWVPVLGWMLRDLDEGREDAPLWFGLVVAMLGGLAGIFFGVWGFLLYFLALTPVALIGYGIAVFSAIAPDLKSSQEERQEMQRIIAENREKADL</sequence>
<dbReference type="RefSeq" id="WP_196104800.1">
    <property type="nucleotide sequence ID" value="NZ_CP064942.1"/>
</dbReference>